<dbReference type="EMBL" id="CP002101">
    <property type="protein sequence ID" value="AEH60120.1"/>
    <property type="molecule type" value="Genomic_DNA"/>
</dbReference>
<evidence type="ECO:0000313" key="3">
    <source>
        <dbReference type="EMBL" id="AEH60120.1"/>
    </source>
</evidence>
<dbReference type="RefSeq" id="WP_013897559.1">
    <property type="nucleotide sequence ID" value="NC_015676.1"/>
</dbReference>
<keyword evidence="1" id="KW-0472">Membrane</keyword>
<dbReference type="Pfam" id="PF18911">
    <property type="entry name" value="PKD_4"/>
    <property type="match status" value="1"/>
</dbReference>
<dbReference type="SMART" id="SM00089">
    <property type="entry name" value="PKD"/>
    <property type="match status" value="1"/>
</dbReference>
<name>F7XL64_METZD</name>
<dbReference type="CDD" id="cd00146">
    <property type="entry name" value="PKD"/>
    <property type="match status" value="1"/>
</dbReference>
<proteinExistence type="predicted"/>
<keyword evidence="1" id="KW-0812">Transmembrane</keyword>
<organism evidence="3 4">
    <name type="scientific">Methanosalsum zhilinae (strain DSM 4017 / NBRC 107636 / OCM 62 / WeN5)</name>
    <name type="common">Methanohalophilus zhilinae</name>
    <dbReference type="NCBI Taxonomy" id="679901"/>
    <lineage>
        <taxon>Archaea</taxon>
        <taxon>Methanobacteriati</taxon>
        <taxon>Methanobacteriota</taxon>
        <taxon>Stenosarchaea group</taxon>
        <taxon>Methanomicrobia</taxon>
        <taxon>Methanosarcinales</taxon>
        <taxon>Methanosarcinaceae</taxon>
        <taxon>Methanosalsum</taxon>
    </lineage>
</organism>
<evidence type="ECO:0000256" key="1">
    <source>
        <dbReference type="SAM" id="Phobius"/>
    </source>
</evidence>
<dbReference type="InterPro" id="IPR035986">
    <property type="entry name" value="PKD_dom_sf"/>
</dbReference>
<dbReference type="InterPro" id="IPR000601">
    <property type="entry name" value="PKD_dom"/>
</dbReference>
<dbReference type="Gene3D" id="2.60.40.10">
    <property type="entry name" value="Immunoglobulins"/>
    <property type="match status" value="1"/>
</dbReference>
<dbReference type="OrthoDB" id="125531at2157"/>
<protein>
    <submittedName>
        <fullName evidence="3">PKD domain containing protein</fullName>
    </submittedName>
</protein>
<evidence type="ECO:0000313" key="4">
    <source>
        <dbReference type="Proteomes" id="UP000006622"/>
    </source>
</evidence>
<dbReference type="InterPro" id="IPR013783">
    <property type="entry name" value="Ig-like_fold"/>
</dbReference>
<dbReference type="HOGENOM" id="CLU_409733_0_0_2"/>
<gene>
    <name evidence="3" type="ordered locus">Mzhil_0243</name>
</gene>
<accession>F7XL64</accession>
<dbReference type="KEGG" id="mzh:Mzhil_0243"/>
<dbReference type="STRING" id="679901.Mzhil_0243"/>
<keyword evidence="4" id="KW-1185">Reference proteome</keyword>
<sequence length="670" mass="74020" precursor="true">MNIISGSNFKFIKYPIMLIFIITISTGSVGGAVYELHSAEELIIKDQTVKAEAEDIELFRFNLSADNNEILHSVSFKITDEGTGVKNTDISGASIYYSMDGISLDEKVGHVSSDEINIDSITEVIVNDELNSEGKWYIATIDTSSNWSDEEPADSIKIQIYSGTNTYKLGLGQGTIGATGLVGKNLLIADTTPPFFHEVSSDSYYYREGNSIYLSANLSESGLLVTADLSEIDNDMSSDFVLTDNEDGTYSAITPPLGNNTEEGEIKVVFAALDKAGNSCLNDSLKIFVDNKRPSIFNISSMNESGWYRSGDIIDIAVEFCEIVEVEGSPVLEIDGGGREAVYREGSGTEFLVFEYVVKEDDESGELNYASVDSLSLGEGNITDLAGNEAFLELPGPEDPDSLVGAGIFIDNEVPHADTGVDKLDVHAGVAFELDGKSSYDEVSGIESYQWDMGDGNISDGNRVSYTFYEPGTYNVTLTVKDRAGNMASSSMDLMVELMSYDLELDEGWNLISSPFFINNRQISSVLEDLDGLRSVWTYNTESREWVSYKPGLEYTGALESIDPGRGYWIEMDEPETFTFRGSLWTQEQRSLQYPVHMGWNLIGLHSHDQEEAEGYLSAISGNYSPTIHSYQDGNWYMIDDDNTSKSILKPGSGYWIYLHEDDMLTRFKD</sequence>
<evidence type="ECO:0000259" key="2">
    <source>
        <dbReference type="PROSITE" id="PS50093"/>
    </source>
</evidence>
<dbReference type="AlphaFoldDB" id="F7XL64"/>
<dbReference type="GeneID" id="10821845"/>
<keyword evidence="1" id="KW-1133">Transmembrane helix</keyword>
<dbReference type="Proteomes" id="UP000006622">
    <property type="component" value="Chromosome"/>
</dbReference>
<dbReference type="InterPro" id="IPR022409">
    <property type="entry name" value="PKD/Chitinase_dom"/>
</dbReference>
<feature type="domain" description="PKD" evidence="2">
    <location>
        <begin position="448"/>
        <end position="497"/>
    </location>
</feature>
<feature type="transmembrane region" description="Helical" evidence="1">
    <location>
        <begin position="12"/>
        <end position="34"/>
    </location>
</feature>
<dbReference type="SUPFAM" id="SSF49299">
    <property type="entry name" value="PKD domain"/>
    <property type="match status" value="1"/>
</dbReference>
<dbReference type="PROSITE" id="PS50093">
    <property type="entry name" value="PKD"/>
    <property type="match status" value="1"/>
</dbReference>
<reference evidence="3" key="1">
    <citation type="submission" date="2010-07" db="EMBL/GenBank/DDBJ databases">
        <title>The complete genome of Methanosalsum zhilinae DSM 4017.</title>
        <authorList>
            <consortium name="US DOE Joint Genome Institute (JGI-PGF)"/>
            <person name="Lucas S."/>
            <person name="Copeland A."/>
            <person name="Lapidus A."/>
            <person name="Glavina del Rio T."/>
            <person name="Dalin E."/>
            <person name="Tice H."/>
            <person name="Bruce D."/>
            <person name="Goodwin L."/>
            <person name="Pitluck S."/>
            <person name="Kyrpides N."/>
            <person name="Mavromatis K."/>
            <person name="Ovchinnikova G."/>
            <person name="Daligault H."/>
            <person name="Detter J.C."/>
            <person name="Han C."/>
            <person name="Tapia R."/>
            <person name="Larimer F."/>
            <person name="Land M."/>
            <person name="Hauser L."/>
            <person name="Markowitz V."/>
            <person name="Cheng J.-F."/>
            <person name="Hugenholtz P."/>
            <person name="Woyke T."/>
            <person name="Wu D."/>
            <person name="Spring S."/>
            <person name="Schueler E."/>
            <person name="Brambilla E."/>
            <person name="Klenk H.-P."/>
            <person name="Eisen J.A."/>
        </authorList>
    </citation>
    <scope>NUCLEOTIDE SEQUENCE</scope>
    <source>
        <strain evidence="3">DSM 4017</strain>
    </source>
</reference>